<dbReference type="CDD" id="cd22657">
    <property type="entry name" value="ClyA_XaxA-like"/>
    <property type="match status" value="1"/>
</dbReference>
<dbReference type="SUPFAM" id="SSF58100">
    <property type="entry name" value="Bacterial hemolysins"/>
    <property type="match status" value="1"/>
</dbReference>
<evidence type="ECO:0000313" key="3">
    <source>
        <dbReference type="Proteomes" id="UP000006045"/>
    </source>
</evidence>
<accession>A0A7U9GQK7</accession>
<evidence type="ECO:0000313" key="2">
    <source>
        <dbReference type="EMBL" id="EJZ56502.1"/>
    </source>
</evidence>
<dbReference type="OrthoDB" id="6937673at2"/>
<dbReference type="Gene3D" id="1.20.1170.10">
    <property type="match status" value="1"/>
</dbReference>
<dbReference type="EMBL" id="CM001561">
    <property type="protein sequence ID" value="EJZ56502.1"/>
    <property type="molecule type" value="Genomic_DNA"/>
</dbReference>
<reference evidence="2 3" key="1">
    <citation type="submission" date="2012-08" db="EMBL/GenBank/DDBJ databases">
        <title>The genome of cave-isolated P. fluorescens strain R124 demonstrates phenotypic adaptation to the mineral environment.</title>
        <authorList>
            <person name="Barton M.D."/>
            <person name="Petronio M."/>
            <person name="Giarrizzo J.G."/>
            <person name="Bowling B.V."/>
            <person name="Barton H.A."/>
        </authorList>
    </citation>
    <scope>NUCLEOTIDE SEQUENCE [LARGE SCALE GENOMIC DNA]</scope>
    <source>
        <strain evidence="2 3">R124</strain>
    </source>
</reference>
<evidence type="ECO:0000256" key="1">
    <source>
        <dbReference type="SAM" id="Coils"/>
    </source>
</evidence>
<protein>
    <submittedName>
        <fullName evidence="2">Uncharacterized protein</fullName>
    </submittedName>
</protein>
<name>A0A7U9GQK7_PSEFL</name>
<dbReference type="Proteomes" id="UP000006045">
    <property type="component" value="Chromosome"/>
</dbReference>
<proteinExistence type="predicted"/>
<dbReference type="AlphaFoldDB" id="A0A7U9GQK7"/>
<gene>
    <name evidence="2" type="ORF">I1A_000813</name>
</gene>
<feature type="coiled-coil region" evidence="1">
    <location>
        <begin position="230"/>
        <end position="306"/>
    </location>
</feature>
<dbReference type="RefSeq" id="WP_003221586.1">
    <property type="nucleotide sequence ID" value="NZ_CM001561.1"/>
</dbReference>
<dbReference type="NCBIfam" id="NF033928">
    <property type="entry name" value="alph_xenorhab_A"/>
    <property type="match status" value="1"/>
</dbReference>
<keyword evidence="1" id="KW-0175">Coiled coil</keyword>
<dbReference type="InterPro" id="IPR047760">
    <property type="entry name" value="XaxB-like"/>
</dbReference>
<organism evidence="2 3">
    <name type="scientific">Pseudomonas fluorescens R124</name>
    <dbReference type="NCBI Taxonomy" id="743713"/>
    <lineage>
        <taxon>Bacteria</taxon>
        <taxon>Pseudomonadati</taxon>
        <taxon>Pseudomonadota</taxon>
        <taxon>Gammaproteobacteria</taxon>
        <taxon>Pseudomonadales</taxon>
        <taxon>Pseudomonadaceae</taxon>
        <taxon>Pseudomonas</taxon>
    </lineage>
</organism>
<dbReference type="NCBIfam" id="NF033927">
    <property type="entry name" value="alph_xenorhab_B"/>
    <property type="match status" value="1"/>
</dbReference>
<sequence length="738" mass="82736">MEQNLNDKMVEAAAKAPLLFVNASLGEGEEYNRDTGLHVTKEQINNLRRYEALGLSLPIQLDDVIAYLNYGSGDDGGVGRTARDFLRTFTTTYQHARRWSPLREKIMLTGNDLKIFAGSIIGTGDAIVEVYNDLRASKYLEEHDITTVEQYLKLQRQMPGLPDLDLAPGDIADIRSYLNDLLSAIRLCHQKAEHVRGELDRFGTDMRESVLPEIKLRLEFVSRNTYASDIKELQGQMDQRSAEIDELNKQYEKLVQDAIRDAAGLNIGGLVMAIYQGVKAEKIRRERNALKQLQQADNQKMASKNQTLSSLNKVRDDLQNLSYVAIEADVATQNLMLVWNALGDYVIASINKVNEIDESVTLRAFKNQIIQIIAPWEQIQSKADQLLAVFAEADKEYQNNNVAIRSRAAMQNFSINAAEPAFNMQKLREHNASVQQLNTTAQMLFEQFDYMPGTVGAMNGVALALNKATFELRDKAQRLSISLVLSERNLKSYQEELSSPEDAEEVREDMEVELKDTFAKVSAQTRDLKSIHKSIGAVYDRKASAEWIVKLEEERVSNEELKTQSEEKIAAFTAEIKSISDAIDLITKAGIEKIGQEAQLSLENLKALGLAPPQVQIAMLAIDTLKKLISGIGEAISYLNMLAAYRRLSDKAAEMRAQLRRHLNDGTRIVGRIELVTTLDEQDDERSKYANEFASLINYFDLLSTEFTQDTSVPVDGRADSAIARIAEAVNVLKSISQ</sequence>